<evidence type="ECO:0000259" key="2">
    <source>
        <dbReference type="Pfam" id="PF02579"/>
    </source>
</evidence>
<dbReference type="SUPFAM" id="SSF53146">
    <property type="entry name" value="Nitrogenase accessory factor-like"/>
    <property type="match status" value="1"/>
</dbReference>
<gene>
    <name evidence="3" type="ORF">IB292_14275</name>
</gene>
<proteinExistence type="predicted"/>
<feature type="domain" description="Dinitrogenase iron-molybdenum cofactor biosynthesis" evidence="2">
    <location>
        <begin position="10"/>
        <end position="98"/>
    </location>
</feature>
<dbReference type="RefSeq" id="WP_228084630.1">
    <property type="nucleotide sequence ID" value="NZ_CP064041.1"/>
</dbReference>
<evidence type="ECO:0000256" key="1">
    <source>
        <dbReference type="ARBA" id="ARBA00023231"/>
    </source>
</evidence>
<keyword evidence="1" id="KW-0535">Nitrogen fixation</keyword>
<name>A0A9Q3YIA3_VIBPH</name>
<dbReference type="InterPro" id="IPR003731">
    <property type="entry name" value="Di-Nase_FeMo-co_biosynth"/>
</dbReference>
<dbReference type="CDD" id="cd00851">
    <property type="entry name" value="MTH1175"/>
    <property type="match status" value="1"/>
</dbReference>
<dbReference type="Gene3D" id="3.30.420.130">
    <property type="entry name" value="Dinitrogenase iron-molybdenum cofactor biosynthesis domain"/>
    <property type="match status" value="1"/>
</dbReference>
<protein>
    <submittedName>
        <fullName evidence="3">NifB/NifX family molybdenum-iron cluster-binding protein</fullName>
    </submittedName>
</protein>
<dbReference type="EMBL" id="JACVHL010000014">
    <property type="protein sequence ID" value="MCC3806216.1"/>
    <property type="molecule type" value="Genomic_DNA"/>
</dbReference>
<dbReference type="AlphaFoldDB" id="A0A9Q3YIA3"/>
<accession>A0A9Q3YIA3</accession>
<dbReference type="Proteomes" id="UP000726777">
    <property type="component" value="Unassembled WGS sequence"/>
</dbReference>
<dbReference type="Pfam" id="PF02579">
    <property type="entry name" value="Nitro_FeMo-Co"/>
    <property type="match status" value="1"/>
</dbReference>
<organism evidence="3 4">
    <name type="scientific">Vibrio parahaemolyticus</name>
    <dbReference type="NCBI Taxonomy" id="670"/>
    <lineage>
        <taxon>Bacteria</taxon>
        <taxon>Pseudomonadati</taxon>
        <taxon>Pseudomonadota</taxon>
        <taxon>Gammaproteobacteria</taxon>
        <taxon>Vibrionales</taxon>
        <taxon>Vibrionaceae</taxon>
        <taxon>Vibrio</taxon>
    </lineage>
</organism>
<reference evidence="3" key="1">
    <citation type="submission" date="2020-09" db="EMBL/GenBank/DDBJ databases">
        <title>Genome sequence of Vibrio parahaemolyticus isolates.</title>
        <authorList>
            <person name="Hammerl J.A."/>
            <person name="Strauch E."/>
        </authorList>
    </citation>
    <scope>NUCLEOTIDE SEQUENCE</scope>
    <source>
        <strain evidence="3">17-VB00146</strain>
    </source>
</reference>
<dbReference type="InterPro" id="IPR033913">
    <property type="entry name" value="MTH1175_dom"/>
</dbReference>
<dbReference type="InterPro" id="IPR036105">
    <property type="entry name" value="DiNase_FeMo-co_biosyn_sf"/>
</dbReference>
<evidence type="ECO:0000313" key="3">
    <source>
        <dbReference type="EMBL" id="MCC3806216.1"/>
    </source>
</evidence>
<comment type="caution">
    <text evidence="3">The sequence shown here is derived from an EMBL/GenBank/DDBJ whole genome shotgun (WGS) entry which is preliminary data.</text>
</comment>
<dbReference type="PANTHER" id="PTHR42983:SF1">
    <property type="entry name" value="IRON-MOLYBDENUM PROTEIN"/>
    <property type="match status" value="1"/>
</dbReference>
<evidence type="ECO:0000313" key="4">
    <source>
        <dbReference type="Proteomes" id="UP000726777"/>
    </source>
</evidence>
<dbReference type="PANTHER" id="PTHR42983">
    <property type="entry name" value="DINITROGENASE IRON-MOLYBDENUM COFACTOR PROTEIN-RELATED"/>
    <property type="match status" value="1"/>
</dbReference>
<sequence length="112" mass="11911">MKIAIPVVDGKLDLHFGHCKSFALLDVDLDNKQIVSRNDVDAPPHEPGLLPAWLGDKNVELVISGGMGQKAKQLFEARSIRVVVGAPSETPELLAQAYLDGGLVSGANACDH</sequence>